<dbReference type="CDD" id="cd01285">
    <property type="entry name" value="nucleoside_deaminase"/>
    <property type="match status" value="1"/>
</dbReference>
<proteinExistence type="inferred from homology"/>
<dbReference type="InterPro" id="IPR016193">
    <property type="entry name" value="Cytidine_deaminase-like"/>
</dbReference>
<dbReference type="AlphaFoldDB" id="A0AAU7DA43"/>
<evidence type="ECO:0000256" key="3">
    <source>
        <dbReference type="ARBA" id="ARBA00022801"/>
    </source>
</evidence>
<dbReference type="KEGG" id="epl:P4G45_03645"/>
<feature type="domain" description="CMP/dCMP-type deaminase" evidence="5">
    <location>
        <begin position="2"/>
        <end position="126"/>
    </location>
</feature>
<dbReference type="SUPFAM" id="SSF53927">
    <property type="entry name" value="Cytidine deaminase-like"/>
    <property type="match status" value="1"/>
</dbReference>
<dbReference type="PROSITE" id="PS51747">
    <property type="entry name" value="CYT_DCMP_DEAMINASES_2"/>
    <property type="match status" value="1"/>
</dbReference>
<evidence type="ECO:0000256" key="4">
    <source>
        <dbReference type="ARBA" id="ARBA00022833"/>
    </source>
</evidence>
<organism evidence="7">
    <name type="scientific">Edaphobacter paludis</name>
    <dbReference type="NCBI Taxonomy" id="3035702"/>
    <lineage>
        <taxon>Bacteria</taxon>
        <taxon>Pseudomonadati</taxon>
        <taxon>Acidobacteriota</taxon>
        <taxon>Terriglobia</taxon>
        <taxon>Terriglobales</taxon>
        <taxon>Acidobacteriaceae</taxon>
        <taxon>Edaphobacter</taxon>
    </lineage>
</organism>
<comment type="similarity">
    <text evidence="1">Belongs to the cytidine and deoxycytidylate deaminase family.</text>
</comment>
<dbReference type="FunFam" id="3.40.140.10:FF:000011">
    <property type="entry name" value="tRNA-specific adenosine deaminase"/>
    <property type="match status" value="1"/>
</dbReference>
<dbReference type="Pfam" id="PF00383">
    <property type="entry name" value="dCMP_cyt_deam_1"/>
    <property type="match status" value="1"/>
</dbReference>
<keyword evidence="2" id="KW-0479">Metal-binding</keyword>
<accession>A0AAU7D0S4</accession>
<evidence type="ECO:0000313" key="7">
    <source>
        <dbReference type="EMBL" id="XBH14261.1"/>
    </source>
</evidence>
<accession>A0AAU7DA43</accession>
<keyword evidence="4" id="KW-0862">Zinc</keyword>
<dbReference type="GO" id="GO:0047974">
    <property type="term" value="F:guanosine deaminase activity"/>
    <property type="evidence" value="ECO:0007669"/>
    <property type="project" value="TreeGrafter"/>
</dbReference>
<name>A0AAU7DA43_9BACT</name>
<dbReference type="EMBL" id="CP121194">
    <property type="protein sequence ID" value="XBH10833.1"/>
    <property type="molecule type" value="Genomic_DNA"/>
</dbReference>
<evidence type="ECO:0000256" key="2">
    <source>
        <dbReference type="ARBA" id="ARBA00022723"/>
    </source>
</evidence>
<dbReference type="GO" id="GO:0006152">
    <property type="term" value="P:purine nucleoside catabolic process"/>
    <property type="evidence" value="ECO:0007669"/>
    <property type="project" value="TreeGrafter"/>
</dbReference>
<dbReference type="PANTHER" id="PTHR11079:SF161">
    <property type="entry name" value="CMP_DCMP-TYPE DEAMINASE DOMAIN-CONTAINING PROTEIN"/>
    <property type="match status" value="1"/>
</dbReference>
<dbReference type="EMBL" id="CP121195">
    <property type="protein sequence ID" value="XBH14261.1"/>
    <property type="molecule type" value="Genomic_DNA"/>
</dbReference>
<dbReference type="InterPro" id="IPR002125">
    <property type="entry name" value="CMP_dCMP_dom"/>
</dbReference>
<dbReference type="RefSeq" id="WP_348268324.1">
    <property type="nucleotide sequence ID" value="NZ_CP121194.1"/>
</dbReference>
<reference evidence="7" key="1">
    <citation type="submission" date="2023-03" db="EMBL/GenBank/DDBJ databases">
        <title>Edaphobacter sp.</title>
        <authorList>
            <person name="Huber K.J."/>
            <person name="Papendorf J."/>
            <person name="Pilke C."/>
            <person name="Bunk B."/>
            <person name="Sproeer C."/>
            <person name="Pester M."/>
        </authorList>
    </citation>
    <scope>NUCLEOTIDE SEQUENCE</scope>
    <source>
        <strain evidence="6">DSM 109919</strain>
        <strain evidence="7">DSM 109920</strain>
    </source>
</reference>
<evidence type="ECO:0000259" key="5">
    <source>
        <dbReference type="PROSITE" id="PS51747"/>
    </source>
</evidence>
<protein>
    <submittedName>
        <fullName evidence="7">Nucleoside deaminase</fullName>
    </submittedName>
</protein>
<dbReference type="InterPro" id="IPR016192">
    <property type="entry name" value="APOBEC/CMP_deaminase_Zn-bd"/>
</dbReference>
<evidence type="ECO:0000313" key="6">
    <source>
        <dbReference type="EMBL" id="XBH10833.1"/>
    </source>
</evidence>
<dbReference type="GO" id="GO:0008270">
    <property type="term" value="F:zinc ion binding"/>
    <property type="evidence" value="ECO:0007669"/>
    <property type="project" value="InterPro"/>
</dbReference>
<dbReference type="Gene3D" id="3.40.140.10">
    <property type="entry name" value="Cytidine Deaminase, domain 2"/>
    <property type="match status" value="1"/>
</dbReference>
<gene>
    <name evidence="6" type="ORF">P4G45_03645</name>
    <name evidence="7" type="ORF">P8936_03610</name>
</gene>
<dbReference type="PROSITE" id="PS00903">
    <property type="entry name" value="CYT_DCMP_DEAMINASES_1"/>
    <property type="match status" value="1"/>
</dbReference>
<sequence>MQGNPIFMEKAIALATENVTAGRGGPFGAVIVRDGQIVATGVNMVAATNDPTAHAEVVAIRNAAAALAVFDLTGCEIYSSCEPCPMCLAAIYWSHCDAIFYGNTSADAAAAGFDDAFLYEEVKLPLERRRIPTVNLLREKAISNFEAWRKFASRIDY</sequence>
<dbReference type="PANTHER" id="PTHR11079">
    <property type="entry name" value="CYTOSINE DEAMINASE FAMILY MEMBER"/>
    <property type="match status" value="1"/>
</dbReference>
<keyword evidence="3" id="KW-0378">Hydrolase</keyword>
<evidence type="ECO:0000256" key="1">
    <source>
        <dbReference type="ARBA" id="ARBA00006576"/>
    </source>
</evidence>